<name>A0A2N5M1F4_9BACI</name>
<organism evidence="1 2">
    <name type="scientific">Peribacillus deserti</name>
    <dbReference type="NCBI Taxonomy" id="673318"/>
    <lineage>
        <taxon>Bacteria</taxon>
        <taxon>Bacillati</taxon>
        <taxon>Bacillota</taxon>
        <taxon>Bacilli</taxon>
        <taxon>Bacillales</taxon>
        <taxon>Bacillaceae</taxon>
        <taxon>Peribacillus</taxon>
    </lineage>
</organism>
<gene>
    <name evidence="1" type="ORF">CUU66_19835</name>
</gene>
<dbReference type="Gene3D" id="3.90.1530.30">
    <property type="match status" value="1"/>
</dbReference>
<dbReference type="InterPro" id="IPR036086">
    <property type="entry name" value="ParB/Sulfiredoxin_sf"/>
</dbReference>
<dbReference type="Proteomes" id="UP000234748">
    <property type="component" value="Unassembled WGS sequence"/>
</dbReference>
<dbReference type="RefSeq" id="WP_101645136.1">
    <property type="nucleotide sequence ID" value="NZ_PGUY01000063.1"/>
</dbReference>
<accession>A0A2N5M1F4</accession>
<dbReference type="SUPFAM" id="SSF110849">
    <property type="entry name" value="ParB/Sulfiredoxin"/>
    <property type="match status" value="1"/>
</dbReference>
<reference evidence="1 2" key="1">
    <citation type="submission" date="2017-11" db="EMBL/GenBank/DDBJ databases">
        <title>Comparitive Functional Genomics of Dry Heat Resistant strains isolated from the Viking Spacecraft.</title>
        <authorList>
            <person name="Seuylemezian A."/>
            <person name="Cooper K."/>
            <person name="Vaishampayan P."/>
        </authorList>
    </citation>
    <scope>NUCLEOTIDE SEQUENCE [LARGE SCALE GENOMIC DNA]</scope>
    <source>
        <strain evidence="1 2">V1-29</strain>
    </source>
</reference>
<evidence type="ECO:0000313" key="1">
    <source>
        <dbReference type="EMBL" id="PLT28196.1"/>
    </source>
</evidence>
<comment type="caution">
    <text evidence="1">The sequence shown here is derived from an EMBL/GenBank/DDBJ whole genome shotgun (WGS) entry which is preliminary data.</text>
</comment>
<dbReference type="CDD" id="cd16387">
    <property type="entry name" value="ParB_N_Srx"/>
    <property type="match status" value="1"/>
</dbReference>
<sequence>MTVREVYLENLIWDLNDRINPDLSSMEASMNQLGLLSPLTVEGPNDEGFYYLIDGYRRYLVLRKKGIPNQTIPVNIVSIPTSRLERQTKRFHMHNTAKKIIGAEEQFEIDDIQLKGLLTDQEMIDLLKPKKHRVKRMEKSLSIDPQKREEVAKVRGSQHALEVLYSLDITDTLRSELYRMILNRGMTGEHGDALKKIGRHQLFASLYEPQKNRAIDQTMNQARFTNKEAELILLSEIMKDNPGAEPLYINQWLTYLIRMMEELSNSIHDDVSMYVTEIQKKQLASLLGKIISQLNWVWERPYESDMEKAAPLDYVPSFYTETTETGFRIRKH</sequence>
<keyword evidence="2" id="KW-1185">Reference proteome</keyword>
<dbReference type="OrthoDB" id="2806727at2"/>
<dbReference type="AlphaFoldDB" id="A0A2N5M1F4"/>
<evidence type="ECO:0000313" key="2">
    <source>
        <dbReference type="Proteomes" id="UP000234748"/>
    </source>
</evidence>
<dbReference type="EMBL" id="PGUY01000063">
    <property type="protein sequence ID" value="PLT28196.1"/>
    <property type="molecule type" value="Genomic_DNA"/>
</dbReference>
<proteinExistence type="predicted"/>
<protein>
    <submittedName>
        <fullName evidence="1">Uncharacterized protein</fullName>
    </submittedName>
</protein>